<dbReference type="Proteomes" id="UP001268089">
    <property type="component" value="Unassembled WGS sequence"/>
</dbReference>
<dbReference type="PIRSF" id="PIRSF005052">
    <property type="entry name" value="P-loopkin"/>
    <property type="match status" value="1"/>
</dbReference>
<keyword evidence="8" id="KW-1185">Reference proteome</keyword>
<feature type="domain" description="RapZ-like N-terminal" evidence="5">
    <location>
        <begin position="7"/>
        <end position="163"/>
    </location>
</feature>
<dbReference type="InterPro" id="IPR053930">
    <property type="entry name" value="RapZ-like_N"/>
</dbReference>
<feature type="binding site" evidence="4">
    <location>
        <begin position="63"/>
        <end position="66"/>
    </location>
    <ligand>
        <name>GTP</name>
        <dbReference type="ChEBI" id="CHEBI:37565"/>
    </ligand>
</feature>
<sequence>MATANTMEIVLITGMSGSGKSVALNALEDAGFYCVDNLPPELLLPFVELEQKHQAQRVAIAMDVRSATSLPLVPQQLQALRQLGVVVKSLFLDATTDTLVRRYSETRRKHPLSKVEAAGDERRALVDAIELERELLADLREQAHVIDSSIIRPSQLQGYVKELIASPGGQLTLVFESFAFKRGVPTDADYMFDVRMLPNPHYDPELKHLTGRDQPVIDFLKAQADVDLMLNHISQFLESWLDALVRDHRSYVTVAIGCTGGQHRSVYLVEQLAKRFGSSWSTLKRHREMDALQSGLG</sequence>
<evidence type="ECO:0000256" key="2">
    <source>
        <dbReference type="ARBA" id="ARBA00022840"/>
    </source>
</evidence>
<evidence type="ECO:0000259" key="5">
    <source>
        <dbReference type="Pfam" id="PF03668"/>
    </source>
</evidence>
<evidence type="ECO:0000313" key="7">
    <source>
        <dbReference type="EMBL" id="MDR7308339.1"/>
    </source>
</evidence>
<organism evidence="7 8">
    <name type="scientific">Rhodoferax saidenbachensis</name>
    <dbReference type="NCBI Taxonomy" id="1484693"/>
    <lineage>
        <taxon>Bacteria</taxon>
        <taxon>Pseudomonadati</taxon>
        <taxon>Pseudomonadota</taxon>
        <taxon>Betaproteobacteria</taxon>
        <taxon>Burkholderiales</taxon>
        <taxon>Comamonadaceae</taxon>
        <taxon>Rhodoferax</taxon>
    </lineage>
</organism>
<dbReference type="InterPro" id="IPR053931">
    <property type="entry name" value="RapZ_C"/>
</dbReference>
<dbReference type="PANTHER" id="PTHR30448">
    <property type="entry name" value="RNASE ADAPTER PROTEIN RAPZ"/>
    <property type="match status" value="1"/>
</dbReference>
<proteinExistence type="inferred from homology"/>
<dbReference type="EMBL" id="JAVDXO010000010">
    <property type="protein sequence ID" value="MDR7308339.1"/>
    <property type="molecule type" value="Genomic_DNA"/>
</dbReference>
<keyword evidence="3 4" id="KW-0342">GTP-binding</keyword>
<dbReference type="HAMAP" id="MF_00636">
    <property type="entry name" value="RapZ_like"/>
    <property type="match status" value="1"/>
</dbReference>
<dbReference type="NCBIfam" id="NF003828">
    <property type="entry name" value="PRK05416.1"/>
    <property type="match status" value="1"/>
</dbReference>
<dbReference type="Pfam" id="PF22740">
    <property type="entry name" value="PapZ_C"/>
    <property type="match status" value="1"/>
</dbReference>
<name>A0ABU1ZS36_9BURK</name>
<evidence type="ECO:0000256" key="4">
    <source>
        <dbReference type="HAMAP-Rule" id="MF_00636"/>
    </source>
</evidence>
<accession>A0ABU1ZS36</accession>
<feature type="domain" description="RapZ C-terminal" evidence="6">
    <location>
        <begin position="172"/>
        <end position="290"/>
    </location>
</feature>
<evidence type="ECO:0000259" key="6">
    <source>
        <dbReference type="Pfam" id="PF22740"/>
    </source>
</evidence>
<keyword evidence="1 4" id="KW-0547">Nucleotide-binding</keyword>
<dbReference type="RefSeq" id="WP_310345519.1">
    <property type="nucleotide sequence ID" value="NZ_JAVDXO010000010.1"/>
</dbReference>
<dbReference type="InterPro" id="IPR005337">
    <property type="entry name" value="RapZ-like"/>
</dbReference>
<dbReference type="SUPFAM" id="SSF52540">
    <property type="entry name" value="P-loop containing nucleoside triphosphate hydrolases"/>
    <property type="match status" value="1"/>
</dbReference>
<gene>
    <name evidence="7" type="ORF">J2X15_003648</name>
</gene>
<evidence type="ECO:0000256" key="3">
    <source>
        <dbReference type="ARBA" id="ARBA00023134"/>
    </source>
</evidence>
<reference evidence="7 8" key="1">
    <citation type="submission" date="2023-07" db="EMBL/GenBank/DDBJ databases">
        <title>Sorghum-associated microbial communities from plants grown in Nebraska, USA.</title>
        <authorList>
            <person name="Schachtman D."/>
        </authorList>
    </citation>
    <scope>NUCLEOTIDE SEQUENCE [LARGE SCALE GENOMIC DNA]</scope>
    <source>
        <strain evidence="7 8">BE308</strain>
    </source>
</reference>
<evidence type="ECO:0000313" key="8">
    <source>
        <dbReference type="Proteomes" id="UP001268089"/>
    </source>
</evidence>
<keyword evidence="2 4" id="KW-0067">ATP-binding</keyword>
<feature type="binding site" evidence="4">
    <location>
        <begin position="14"/>
        <end position="21"/>
    </location>
    <ligand>
        <name>ATP</name>
        <dbReference type="ChEBI" id="CHEBI:30616"/>
    </ligand>
</feature>
<evidence type="ECO:0000256" key="1">
    <source>
        <dbReference type="ARBA" id="ARBA00022741"/>
    </source>
</evidence>
<comment type="caution">
    <text evidence="7">The sequence shown here is derived from an EMBL/GenBank/DDBJ whole genome shotgun (WGS) entry which is preliminary data.</text>
</comment>
<dbReference type="InterPro" id="IPR027417">
    <property type="entry name" value="P-loop_NTPase"/>
</dbReference>
<dbReference type="Pfam" id="PF03668">
    <property type="entry name" value="RapZ-like_N"/>
    <property type="match status" value="1"/>
</dbReference>
<dbReference type="PANTHER" id="PTHR30448:SF0">
    <property type="entry name" value="RNASE ADAPTER PROTEIN RAPZ"/>
    <property type="match status" value="1"/>
</dbReference>
<protein>
    <submittedName>
        <fullName evidence="7">UPF0042 nucleotide-binding protein</fullName>
    </submittedName>
</protein>